<reference evidence="12 13" key="1">
    <citation type="journal article" date="2019" name="Nat. Plants">
        <title>Stout camphor tree genome fills gaps in understanding of flowering plant genome evolution.</title>
        <authorList>
            <person name="Chaw S.M."/>
            <person name="Liu Y.C."/>
            <person name="Wu Y.W."/>
            <person name="Wang H.Y."/>
            <person name="Lin C.I."/>
            <person name="Wu C.S."/>
            <person name="Ke H.M."/>
            <person name="Chang L.Y."/>
            <person name="Hsu C.Y."/>
            <person name="Yang H.T."/>
            <person name="Sudianto E."/>
            <person name="Hsu M.H."/>
            <person name="Wu K.P."/>
            <person name="Wang L.N."/>
            <person name="Leebens-Mack J.H."/>
            <person name="Tsai I.J."/>
        </authorList>
    </citation>
    <scope>NUCLEOTIDE SEQUENCE [LARGE SCALE GENOMIC DNA]</scope>
    <source>
        <strain evidence="13">cv. Chaw 1501</strain>
        <tissue evidence="12">Young leaves</tissue>
    </source>
</reference>
<keyword evidence="3" id="KW-0808">Transferase</keyword>
<feature type="transmembrane region" description="Helical" evidence="11">
    <location>
        <begin position="49"/>
        <end position="66"/>
    </location>
</feature>
<feature type="transmembrane region" description="Helical" evidence="11">
    <location>
        <begin position="625"/>
        <end position="646"/>
    </location>
</feature>
<feature type="active site" evidence="8">
    <location>
        <position position="388"/>
    </location>
</feature>
<feature type="transmembrane region" description="Helical" evidence="11">
    <location>
        <begin position="20"/>
        <end position="37"/>
    </location>
</feature>
<dbReference type="Gene3D" id="3.90.550.10">
    <property type="entry name" value="Spore Coat Polysaccharide Biosynthesis Protein SpsA, Chain A"/>
    <property type="match status" value="1"/>
</dbReference>
<evidence type="ECO:0000256" key="3">
    <source>
        <dbReference type="ARBA" id="ARBA00022679"/>
    </source>
</evidence>
<proteinExistence type="predicted"/>
<accession>A0A3S3P376</accession>
<feature type="binding site" evidence="9">
    <location>
        <position position="132"/>
    </location>
    <ligand>
        <name>UDP-alpha-D-glucose</name>
        <dbReference type="ChEBI" id="CHEBI:58885"/>
    </ligand>
</feature>
<dbReference type="InterPro" id="IPR029044">
    <property type="entry name" value="Nucleotide-diphossugar_trans"/>
</dbReference>
<evidence type="ECO:0000313" key="12">
    <source>
        <dbReference type="EMBL" id="RWR81913.1"/>
    </source>
</evidence>
<evidence type="ECO:0000256" key="7">
    <source>
        <dbReference type="ARBA" id="ARBA00023316"/>
    </source>
</evidence>
<keyword evidence="2" id="KW-0328">Glycosyltransferase</keyword>
<evidence type="ECO:0000256" key="8">
    <source>
        <dbReference type="PIRSR" id="PIRSR605150-1"/>
    </source>
</evidence>
<dbReference type="EMBL" id="QPKB01000004">
    <property type="protein sequence ID" value="RWR81913.1"/>
    <property type="molecule type" value="Genomic_DNA"/>
</dbReference>
<dbReference type="GO" id="GO:0071555">
    <property type="term" value="P:cell wall organization"/>
    <property type="evidence" value="ECO:0007669"/>
    <property type="project" value="UniProtKB-KW"/>
</dbReference>
<keyword evidence="6 11" id="KW-0472">Membrane</keyword>
<evidence type="ECO:0000256" key="9">
    <source>
        <dbReference type="PIRSR" id="PIRSR605150-2"/>
    </source>
</evidence>
<evidence type="ECO:0000256" key="4">
    <source>
        <dbReference type="ARBA" id="ARBA00022692"/>
    </source>
</evidence>
<feature type="active site" evidence="8">
    <location>
        <position position="132"/>
    </location>
</feature>
<gene>
    <name evidence="12" type="ORF">CKAN_01061800</name>
</gene>
<dbReference type="GO" id="GO:0012505">
    <property type="term" value="C:endomembrane system"/>
    <property type="evidence" value="ECO:0007669"/>
    <property type="project" value="UniProtKB-SubCell"/>
</dbReference>
<evidence type="ECO:0000256" key="5">
    <source>
        <dbReference type="ARBA" id="ARBA00022989"/>
    </source>
</evidence>
<dbReference type="GO" id="GO:0016760">
    <property type="term" value="F:cellulose synthase (UDP-forming) activity"/>
    <property type="evidence" value="ECO:0007669"/>
    <property type="project" value="InterPro"/>
</dbReference>
<protein>
    <submittedName>
        <fullName evidence="12">Cellulose synthase-like protein E6 isoform X1</fullName>
    </submittedName>
</protein>
<dbReference type="PANTHER" id="PTHR13301">
    <property type="entry name" value="X-BOX TRANSCRIPTION FACTOR-RELATED"/>
    <property type="match status" value="1"/>
</dbReference>
<keyword evidence="5 11" id="KW-1133">Transmembrane helix</keyword>
<evidence type="ECO:0000256" key="1">
    <source>
        <dbReference type="ARBA" id="ARBA00004127"/>
    </source>
</evidence>
<dbReference type="STRING" id="337451.A0A3S3P376"/>
<dbReference type="OrthoDB" id="1929172at2759"/>
<comment type="subcellular location">
    <subcellularLocation>
        <location evidence="1">Endomembrane system</location>
        <topology evidence="1">Multi-pass membrane protein</topology>
    </subcellularLocation>
</comment>
<feature type="transmembrane region" description="Helical" evidence="11">
    <location>
        <begin position="534"/>
        <end position="554"/>
    </location>
</feature>
<feature type="transmembrane region" description="Helical" evidence="11">
    <location>
        <begin position="497"/>
        <end position="514"/>
    </location>
</feature>
<evidence type="ECO:0000256" key="11">
    <source>
        <dbReference type="SAM" id="Phobius"/>
    </source>
</evidence>
<keyword evidence="7" id="KW-0961">Cell wall biogenesis/degradation</keyword>
<feature type="binding site" evidence="10">
    <location>
        <position position="299"/>
    </location>
    <ligand>
        <name>Mn(2+)</name>
        <dbReference type="ChEBI" id="CHEBI:29035"/>
    </ligand>
</feature>
<dbReference type="Proteomes" id="UP000283530">
    <property type="component" value="Unassembled WGS sequence"/>
</dbReference>
<evidence type="ECO:0000256" key="10">
    <source>
        <dbReference type="PIRSR" id="PIRSR605150-3"/>
    </source>
</evidence>
<organism evidence="12 13">
    <name type="scientific">Cinnamomum micranthum f. kanehirae</name>
    <dbReference type="NCBI Taxonomy" id="337451"/>
    <lineage>
        <taxon>Eukaryota</taxon>
        <taxon>Viridiplantae</taxon>
        <taxon>Streptophyta</taxon>
        <taxon>Embryophyta</taxon>
        <taxon>Tracheophyta</taxon>
        <taxon>Spermatophyta</taxon>
        <taxon>Magnoliopsida</taxon>
        <taxon>Magnoliidae</taxon>
        <taxon>Laurales</taxon>
        <taxon>Lauraceae</taxon>
        <taxon>Cinnamomum</taxon>
    </lineage>
</organism>
<comment type="caution">
    <text evidence="12">The sequence shown here is derived from an EMBL/GenBank/DDBJ whole genome shotgun (WGS) entry which is preliminary data.</text>
</comment>
<feature type="binding site" evidence="9">
    <location>
        <position position="103"/>
    </location>
    <ligand>
        <name>UDP-alpha-D-glucose</name>
        <dbReference type="ChEBI" id="CHEBI:58885"/>
    </ligand>
</feature>
<evidence type="ECO:0000313" key="13">
    <source>
        <dbReference type="Proteomes" id="UP000283530"/>
    </source>
</evidence>
<dbReference type="GO" id="GO:0030244">
    <property type="term" value="P:cellulose biosynthetic process"/>
    <property type="evidence" value="ECO:0007669"/>
    <property type="project" value="InterPro"/>
</dbReference>
<dbReference type="Pfam" id="PF03552">
    <property type="entry name" value="Cellulose_synt"/>
    <property type="match status" value="3"/>
</dbReference>
<feature type="transmembrane region" description="Helical" evidence="11">
    <location>
        <begin position="466"/>
        <end position="485"/>
    </location>
</feature>
<dbReference type="GO" id="GO:0016020">
    <property type="term" value="C:membrane"/>
    <property type="evidence" value="ECO:0007669"/>
    <property type="project" value="InterPro"/>
</dbReference>
<name>A0A3S3P376_9MAGN</name>
<dbReference type="AlphaFoldDB" id="A0A3S3P376"/>
<evidence type="ECO:0000256" key="2">
    <source>
        <dbReference type="ARBA" id="ARBA00022676"/>
    </source>
</evidence>
<dbReference type="InterPro" id="IPR005150">
    <property type="entry name" value="Cellulose_synth"/>
</dbReference>
<keyword evidence="4 11" id="KW-0812">Transmembrane</keyword>
<feature type="binding site" evidence="10">
    <location>
        <position position="275"/>
    </location>
    <ligand>
        <name>Mn(2+)</name>
        <dbReference type="ChEBI" id="CHEBI:29035"/>
    </ligand>
</feature>
<dbReference type="SUPFAM" id="SSF53448">
    <property type="entry name" value="Nucleotide-diphospho-sugar transferases"/>
    <property type="match status" value="1"/>
</dbReference>
<keyword evidence="13" id="KW-1185">Reference proteome</keyword>
<sequence length="786" mass="89014">MASPTSRLFTTQQAPGRALFRLYCFLFVAGIFSLFYYRLTHIPADHRLLWLLVSLAEFWFAVMWLFQQSIRWNPTYHVTHPERLPANLPPVDVMVCTADPDREPPALVANTLLSLMAYDYDVSKLAYYLSDDGGSELTFHAMYLASIFARHWLPFCRKYNVEPRAPQAFFSTDNPVADSGGGTFRQDYSLVKEKFEEMQDRINSTVETGKVPEETRRLHKGFNEWNTKLSPGDHQPIVEVILRGNGGDRDAEGKPMPKLVYVAREKRPGHPHNFKAGALNALNRVSAVMSNAPFILNVDCDMYSNNSQTLHHTMCFFLDYKESHRIAFVQFPSVLIYMELTAIMAPHIVAPAQFIAVSLSTAGNSPLIFNQNGMRNQMGLMYGCPVEDVYTGLALHSRGWRSVYLTPERKAFLGLVPQNTNDTLIQYKRWSSGLLQVFFSHLCPFTHGIGRLKWGQIMCYTFYTFWAPWSLPILCYALLPPLAMVNGISLFPKVSDPWFKVFAFLGIASHAYSLGELLWVKGTVKMWLNETRMWMIRGVSSFLLAMVVTVLKALGMSESGFEITSKVIDEEALKRYKQEVMEFAVASPMFVPPTTLSLLNLYCFLRSTVLVISKGGPSVLDHMALQMILSGFIVLVSLPLYEALFLRRDKGRMPTSITVYSTLLVLLRGDGGDRDAEGKPMPTLLYVSREKWPGHPHNFKAGALNALTLHHTMCFFLDPKESHRLAFVQFPQCFVGLTPNDLYAIGLIRSFERIVHRAGIAFKRLAISLFNPQKESVLGPRSSEHK</sequence>
<evidence type="ECO:0000256" key="6">
    <source>
        <dbReference type="ARBA" id="ARBA00023136"/>
    </source>
</evidence>